<dbReference type="CDD" id="cd15482">
    <property type="entry name" value="Sialidase_non-viral"/>
    <property type="match status" value="1"/>
</dbReference>
<evidence type="ECO:0000259" key="1">
    <source>
        <dbReference type="Pfam" id="PF22585"/>
    </source>
</evidence>
<sequence length="615" mass="69745">MKNLLQISLLSIGWTVLFVFDAFGQDTLKYTGNTLSRIDYHHGQLRPAIGTHTRQIMRANRSRPAEADGFGWTYNHAPMIAYWNDTFYVNYLSDPAGEHIPPSQTFLSTSKDGVSWSKPQVLFPIYDIPDGYQKEGHDAVADNLQAVMHQRMGFFVSQDNRLLALGYYGIAMDAKDSPNDGKGIGRVVREIYEDGSFGPIYFIRHNASWDQKLSEFPFYKKSKDKGFVKACEELMAKPLMTQQWVEEADRDDPLIPLKKQFKAFSYYHLDDGRVVGLWKHALTSISDDGGKTWQYDPVRAPGVVNSNAKIWGKRTSDDRFALVYNPSEYRWPLAISTSDDGLEYHDLLLVHGEITSMRYGGNYKSYGPQYVRGILEGNGTPPDGNLWITYSVNKEDIWVASVPVPVTGEPTGHAKDDFAQMPESEALADWNIYSLIWGPVGIEEKDAKKTLALRDKDPFDYAKAERIIPRSEQLQVSFEVEAGQDDHGQLQIEFQDGKGRPAVQLLFDGDGVIKYRAGYRLGSFDNYEKDKNYRIELDMDVSTRSYGVKINGQEKGRRIFFAPVDAFERVVFRTGTQRYFPNPDTPTDPDYDLENAGAMDPEAVYFVSSLFTSSE</sequence>
<dbReference type="RefSeq" id="WP_377067064.1">
    <property type="nucleotide sequence ID" value="NZ_JBHSJJ010000013.1"/>
</dbReference>
<evidence type="ECO:0000259" key="2">
    <source>
        <dbReference type="Pfam" id="PF24067"/>
    </source>
</evidence>
<dbReference type="Proteomes" id="UP001595818">
    <property type="component" value="Unassembled WGS sequence"/>
</dbReference>
<dbReference type="EMBL" id="JBHSJJ010000013">
    <property type="protein sequence ID" value="MFC4873822.1"/>
    <property type="molecule type" value="Genomic_DNA"/>
</dbReference>
<dbReference type="Pfam" id="PF24067">
    <property type="entry name" value="Beta-prop_BT_1020"/>
    <property type="match status" value="1"/>
</dbReference>
<dbReference type="InterPro" id="IPR036278">
    <property type="entry name" value="Sialidase_sf"/>
</dbReference>
<protein>
    <submittedName>
        <fullName evidence="3">Exo-alpha-sialidase</fullName>
        <ecNumber evidence="3">3.2.1.18</ecNumber>
    </submittedName>
</protein>
<dbReference type="Pfam" id="PF22585">
    <property type="entry name" value="Sialidase-like_CBM"/>
    <property type="match status" value="1"/>
</dbReference>
<accession>A0ABV9T5M2</accession>
<feature type="domain" description="BT-1020-like structural beta-sandwich" evidence="1">
    <location>
        <begin position="430"/>
        <end position="588"/>
    </location>
</feature>
<keyword evidence="3" id="KW-0326">Glycosidase</keyword>
<keyword evidence="4" id="KW-1185">Reference proteome</keyword>
<evidence type="ECO:0000313" key="4">
    <source>
        <dbReference type="Proteomes" id="UP001595818"/>
    </source>
</evidence>
<dbReference type="InterPro" id="IPR056425">
    <property type="entry name" value="Beta-prop_BT_1020"/>
</dbReference>
<feature type="domain" description="BT-1020-like N-terminal beta-propeller" evidence="2">
    <location>
        <begin position="26"/>
        <end position="260"/>
    </location>
</feature>
<name>A0ABV9T5M2_9BACT</name>
<keyword evidence="3" id="KW-0378">Hydrolase</keyword>
<reference evidence="4" key="1">
    <citation type="journal article" date="2019" name="Int. J. Syst. Evol. Microbiol.">
        <title>The Global Catalogue of Microorganisms (GCM) 10K type strain sequencing project: providing services to taxonomists for standard genome sequencing and annotation.</title>
        <authorList>
            <consortium name="The Broad Institute Genomics Platform"/>
            <consortium name="The Broad Institute Genome Sequencing Center for Infectious Disease"/>
            <person name="Wu L."/>
            <person name="Ma J."/>
        </authorList>
    </citation>
    <scope>NUCLEOTIDE SEQUENCE [LARGE SCALE GENOMIC DNA]</scope>
    <source>
        <strain evidence="4">CGMCC 4.7466</strain>
    </source>
</reference>
<dbReference type="SUPFAM" id="SSF50939">
    <property type="entry name" value="Sialidases"/>
    <property type="match status" value="1"/>
</dbReference>
<dbReference type="InterPro" id="IPR054490">
    <property type="entry name" value="BT_1020-like_b-sandwich_1"/>
</dbReference>
<comment type="caution">
    <text evidence="3">The sequence shown here is derived from an EMBL/GenBank/DDBJ whole genome shotgun (WGS) entry which is preliminary data.</text>
</comment>
<evidence type="ECO:0000313" key="3">
    <source>
        <dbReference type="EMBL" id="MFC4873822.1"/>
    </source>
</evidence>
<gene>
    <name evidence="3" type="ORF">ACFPFU_19115</name>
</gene>
<dbReference type="EC" id="3.2.1.18" evidence="3"/>
<dbReference type="GO" id="GO:0004308">
    <property type="term" value="F:exo-alpha-sialidase activity"/>
    <property type="evidence" value="ECO:0007669"/>
    <property type="project" value="UniProtKB-EC"/>
</dbReference>
<proteinExistence type="predicted"/>
<organism evidence="3 4">
    <name type="scientific">Negadavirga shengliensis</name>
    <dbReference type="NCBI Taxonomy" id="1389218"/>
    <lineage>
        <taxon>Bacteria</taxon>
        <taxon>Pseudomonadati</taxon>
        <taxon>Bacteroidota</taxon>
        <taxon>Cytophagia</taxon>
        <taxon>Cytophagales</taxon>
        <taxon>Cyclobacteriaceae</taxon>
        <taxon>Negadavirga</taxon>
    </lineage>
</organism>